<dbReference type="AlphaFoldDB" id="A0A267EUZ5"/>
<accession>A0A267EUZ5</accession>
<reference evidence="2 3" key="1">
    <citation type="submission" date="2017-06" db="EMBL/GenBank/DDBJ databases">
        <title>A platform for efficient transgenesis in Macrostomum lignano, a flatworm model organism for stem cell research.</title>
        <authorList>
            <person name="Berezikov E."/>
        </authorList>
    </citation>
    <scope>NUCLEOTIDE SEQUENCE [LARGE SCALE GENOMIC DNA]</scope>
    <source>
        <strain evidence="2">DV1</strain>
        <tissue evidence="2">Whole organism</tissue>
    </source>
</reference>
<evidence type="ECO:0000313" key="3">
    <source>
        <dbReference type="Proteomes" id="UP000215902"/>
    </source>
</evidence>
<gene>
    <name evidence="2" type="ORF">BOX15_Mlig032373g2</name>
</gene>
<name>A0A267EUZ5_9PLAT</name>
<feature type="transmembrane region" description="Helical" evidence="1">
    <location>
        <begin position="86"/>
        <end position="106"/>
    </location>
</feature>
<evidence type="ECO:0000256" key="1">
    <source>
        <dbReference type="SAM" id="Phobius"/>
    </source>
</evidence>
<keyword evidence="1" id="KW-1133">Transmembrane helix</keyword>
<evidence type="ECO:0000313" key="2">
    <source>
        <dbReference type="EMBL" id="PAA64629.1"/>
    </source>
</evidence>
<keyword evidence="1" id="KW-0472">Membrane</keyword>
<keyword evidence="1" id="KW-0812">Transmembrane</keyword>
<proteinExistence type="predicted"/>
<dbReference type="EMBL" id="NIVC01001733">
    <property type="protein sequence ID" value="PAA64629.1"/>
    <property type="molecule type" value="Genomic_DNA"/>
</dbReference>
<feature type="transmembrane region" description="Helical" evidence="1">
    <location>
        <begin position="6"/>
        <end position="27"/>
    </location>
</feature>
<keyword evidence="3" id="KW-1185">Reference proteome</keyword>
<feature type="transmembrane region" description="Helical" evidence="1">
    <location>
        <begin position="144"/>
        <end position="166"/>
    </location>
</feature>
<protein>
    <submittedName>
        <fullName evidence="2">Uncharacterized protein</fullName>
    </submittedName>
</protein>
<dbReference type="Proteomes" id="UP000215902">
    <property type="component" value="Unassembled WGS sequence"/>
</dbReference>
<comment type="caution">
    <text evidence="2">The sequence shown here is derived from an EMBL/GenBank/DDBJ whole genome shotgun (WGS) entry which is preliminary data.</text>
</comment>
<sequence length="180" mass="20299">MTTRFIAASCYILVMLSGATLTIFTVLSQSLRRKVRTKEISKDVSNIDCIMYKATMLGFVINGESMAVGLMGFFATVLRFRQVENVVCGLSFLLANVYILMTVAITRTDPLVPKLLERNFLLDDVNVEVVQKCLELVPWPVDSVVVVVLLLCYLRVFQSICCLLYLRNSSLLPYYFATDN</sequence>
<organism evidence="2 3">
    <name type="scientific">Macrostomum lignano</name>
    <dbReference type="NCBI Taxonomy" id="282301"/>
    <lineage>
        <taxon>Eukaryota</taxon>
        <taxon>Metazoa</taxon>
        <taxon>Spiralia</taxon>
        <taxon>Lophotrochozoa</taxon>
        <taxon>Platyhelminthes</taxon>
        <taxon>Rhabditophora</taxon>
        <taxon>Macrostomorpha</taxon>
        <taxon>Macrostomida</taxon>
        <taxon>Macrostomidae</taxon>
        <taxon>Macrostomum</taxon>
    </lineage>
</organism>